<dbReference type="GO" id="GO:0043190">
    <property type="term" value="C:ATP-binding cassette (ABC) transporter complex"/>
    <property type="evidence" value="ECO:0007669"/>
    <property type="project" value="InterPro"/>
</dbReference>
<dbReference type="Gene3D" id="3.40.190.10">
    <property type="entry name" value="Periplasmic binding protein-like II"/>
    <property type="match status" value="2"/>
</dbReference>
<keyword evidence="4" id="KW-0472">Membrane</keyword>
<evidence type="ECO:0000256" key="3">
    <source>
        <dbReference type="ARBA" id="ARBA00022729"/>
    </source>
</evidence>
<feature type="domain" description="Solute-binding protein family 5" evidence="5">
    <location>
        <begin position="83"/>
        <end position="160"/>
    </location>
</feature>
<evidence type="ECO:0000259" key="5">
    <source>
        <dbReference type="Pfam" id="PF00496"/>
    </source>
</evidence>
<feature type="transmembrane region" description="Helical" evidence="4">
    <location>
        <begin position="20"/>
        <end position="39"/>
    </location>
</feature>
<name>A0A1G1VCL3_9BACT</name>
<evidence type="ECO:0000256" key="1">
    <source>
        <dbReference type="ARBA" id="ARBA00005695"/>
    </source>
</evidence>
<dbReference type="CDD" id="cd00995">
    <property type="entry name" value="PBP2_NikA_DppA_OppA_like"/>
    <property type="match status" value="1"/>
</dbReference>
<reference evidence="6 7" key="1">
    <citation type="journal article" date="2016" name="Nat. Commun.">
        <title>Thousands of microbial genomes shed light on interconnected biogeochemical processes in an aquifer system.</title>
        <authorList>
            <person name="Anantharaman K."/>
            <person name="Brown C.T."/>
            <person name="Hug L.A."/>
            <person name="Sharon I."/>
            <person name="Castelle C.J."/>
            <person name="Probst A.J."/>
            <person name="Thomas B.C."/>
            <person name="Singh A."/>
            <person name="Wilkins M.J."/>
            <person name="Karaoz U."/>
            <person name="Brodie E.L."/>
            <person name="Williams K.H."/>
            <person name="Hubbard S.S."/>
            <person name="Banfield J.F."/>
        </authorList>
    </citation>
    <scope>NUCLEOTIDE SEQUENCE [LARGE SCALE GENOMIC DNA]</scope>
</reference>
<dbReference type="Pfam" id="PF00496">
    <property type="entry name" value="SBP_bac_5"/>
    <property type="match status" value="2"/>
</dbReference>
<accession>A0A1G1VCL3</accession>
<dbReference type="InterPro" id="IPR030678">
    <property type="entry name" value="Peptide/Ni-bd"/>
</dbReference>
<evidence type="ECO:0000256" key="2">
    <source>
        <dbReference type="ARBA" id="ARBA00022448"/>
    </source>
</evidence>
<evidence type="ECO:0000313" key="7">
    <source>
        <dbReference type="Proteomes" id="UP000178659"/>
    </source>
</evidence>
<dbReference type="GO" id="GO:0015833">
    <property type="term" value="P:peptide transport"/>
    <property type="evidence" value="ECO:0007669"/>
    <property type="project" value="TreeGrafter"/>
</dbReference>
<dbReference type="AlphaFoldDB" id="A0A1G1VCL3"/>
<dbReference type="PANTHER" id="PTHR30290">
    <property type="entry name" value="PERIPLASMIC BINDING COMPONENT OF ABC TRANSPORTER"/>
    <property type="match status" value="1"/>
</dbReference>
<proteinExistence type="inferred from homology"/>
<feature type="domain" description="Solute-binding protein family 5" evidence="5">
    <location>
        <begin position="198"/>
        <end position="364"/>
    </location>
</feature>
<dbReference type="InterPro" id="IPR039424">
    <property type="entry name" value="SBP_5"/>
</dbReference>
<sequence length="446" mass="51419">MKNIRFWIRFFTTFWKKFKLLLLLGVFLGIAFFLVLPLFKPLLINFQEGNRIGIVGRYSIEELPLEIQSKISQGLTSIDEGGNVHPALASNWEAKDEGKEWVFFLSDKKWQDGLQIKATDINYKFSDVSVEVIDDRTIKFTLKEPFSPFPSIVSRPIFKRGLLGAGDWKVVKINSISGGRYLESLKLINTKTNRIESYKFFPTEDVAKTALKLGEVDDLENMSSGEFKDWNNLSIQANSREDMYVGLFINNEDPILSDKSLRQALAYAINKSSFSGERAISPISPLSWAFNPQVKQYPYNVSRAKELYETLPKEQRKDMTLKLETTPALLDTAEKIKNNWENIGIKTQIQTSGSPPEDFQILLAIQSIPPDPDQYSFWHSTQIATNITRYKTSKESQRIDKLLEDGRKTLDLEERKKIYMDFQRFLLEDSPVIFLYHPITYSISRK</sequence>
<dbReference type="PIRSF" id="PIRSF002741">
    <property type="entry name" value="MppA"/>
    <property type="match status" value="1"/>
</dbReference>
<dbReference type="GO" id="GO:0042597">
    <property type="term" value="C:periplasmic space"/>
    <property type="evidence" value="ECO:0007669"/>
    <property type="project" value="UniProtKB-ARBA"/>
</dbReference>
<protein>
    <recommendedName>
        <fullName evidence="5">Solute-binding protein family 5 domain-containing protein</fullName>
    </recommendedName>
</protein>
<comment type="caution">
    <text evidence="6">The sequence shown here is derived from an EMBL/GenBank/DDBJ whole genome shotgun (WGS) entry which is preliminary data.</text>
</comment>
<keyword evidence="3" id="KW-0732">Signal</keyword>
<evidence type="ECO:0000256" key="4">
    <source>
        <dbReference type="SAM" id="Phobius"/>
    </source>
</evidence>
<keyword evidence="4" id="KW-0812">Transmembrane</keyword>
<dbReference type="EMBL" id="MHCC01000021">
    <property type="protein sequence ID" value="OGY13066.1"/>
    <property type="molecule type" value="Genomic_DNA"/>
</dbReference>
<dbReference type="InterPro" id="IPR000914">
    <property type="entry name" value="SBP_5_dom"/>
</dbReference>
<comment type="similarity">
    <text evidence="1">Belongs to the bacterial solute-binding protein 5 family.</text>
</comment>
<dbReference type="GO" id="GO:1904680">
    <property type="term" value="F:peptide transmembrane transporter activity"/>
    <property type="evidence" value="ECO:0007669"/>
    <property type="project" value="TreeGrafter"/>
</dbReference>
<dbReference type="Gene3D" id="3.10.105.10">
    <property type="entry name" value="Dipeptide-binding Protein, Domain 3"/>
    <property type="match status" value="1"/>
</dbReference>
<keyword evidence="4" id="KW-1133">Transmembrane helix</keyword>
<evidence type="ECO:0000313" key="6">
    <source>
        <dbReference type="EMBL" id="OGY13066.1"/>
    </source>
</evidence>
<keyword evidence="2" id="KW-0813">Transport</keyword>
<gene>
    <name evidence="6" type="ORF">A3A77_03305</name>
</gene>
<organism evidence="6 7">
    <name type="scientific">Candidatus Blackburnbacteria bacterium RIFCSPLOWO2_01_FULL_40_20</name>
    <dbReference type="NCBI Taxonomy" id="1797519"/>
    <lineage>
        <taxon>Bacteria</taxon>
        <taxon>Candidatus Blackburniibacteriota</taxon>
    </lineage>
</organism>
<dbReference type="Proteomes" id="UP000178659">
    <property type="component" value="Unassembled WGS sequence"/>
</dbReference>
<dbReference type="PANTHER" id="PTHR30290:SF9">
    <property type="entry name" value="OLIGOPEPTIDE-BINDING PROTEIN APPA"/>
    <property type="match status" value="1"/>
</dbReference>
<dbReference type="SUPFAM" id="SSF53850">
    <property type="entry name" value="Periplasmic binding protein-like II"/>
    <property type="match status" value="1"/>
</dbReference>